<sequence length="142" mass="15785">MQKYLIFGLIIALSVCTAPVAACCSCDQFTQGYWKNHPDWPSPPCGVDYGKFFSSGQTWLEVLQTPPKGGNAYYILAHQYIAAKLNVCNGCWAPCGICTAEELFNKYTPADIGTLKGNDPLRQQFLELAAYLDDYNNRNLNT</sequence>
<comment type="caution">
    <text evidence="1">The sequence shown here is derived from an EMBL/GenBank/DDBJ whole genome shotgun (WGS) entry which is preliminary data.</text>
</comment>
<dbReference type="AlphaFoldDB" id="A0A8T7H1M2"/>
<name>A0A8T7H1M2_9EURY</name>
<dbReference type="Proteomes" id="UP000737555">
    <property type="component" value="Unassembled WGS sequence"/>
</dbReference>
<proteinExistence type="predicted"/>
<organism evidence="1 2">
    <name type="scientific">Methanoculleus bourgensis</name>
    <dbReference type="NCBI Taxonomy" id="83986"/>
    <lineage>
        <taxon>Archaea</taxon>
        <taxon>Methanobacteriati</taxon>
        <taxon>Methanobacteriota</taxon>
        <taxon>Stenosarchaea group</taxon>
        <taxon>Methanomicrobia</taxon>
        <taxon>Methanomicrobiales</taxon>
        <taxon>Methanomicrobiaceae</taxon>
        <taxon>Methanoculleus</taxon>
    </lineage>
</organism>
<gene>
    <name evidence="1" type="ORF">HQQ74_03085</name>
</gene>
<dbReference type="EMBL" id="JABMJE010000026">
    <property type="protein sequence ID" value="NQS77697.1"/>
    <property type="molecule type" value="Genomic_DNA"/>
</dbReference>
<evidence type="ECO:0000313" key="2">
    <source>
        <dbReference type="Proteomes" id="UP000737555"/>
    </source>
</evidence>
<accession>A0A8T7H1M2</accession>
<evidence type="ECO:0000313" key="1">
    <source>
        <dbReference type="EMBL" id="NQS77697.1"/>
    </source>
</evidence>
<reference evidence="1" key="1">
    <citation type="submission" date="2020-05" db="EMBL/GenBank/DDBJ databases">
        <title>The first insight into the ecology of ammonia-tolerant syntrophic propionate oxidizing bacteria.</title>
        <authorList>
            <person name="Singh A."/>
            <person name="Schnurer A."/>
            <person name="Westerholm M."/>
        </authorList>
    </citation>
    <scope>NUCLEOTIDE SEQUENCE</scope>
    <source>
        <strain evidence="1">MAG54</strain>
    </source>
</reference>
<protein>
    <submittedName>
        <fullName evidence="1">Uncharacterized protein</fullName>
    </submittedName>
</protein>